<dbReference type="PANTHER" id="PTHR11552:SF147">
    <property type="entry name" value="CHOLINE DEHYDROGENASE, MITOCHONDRIAL"/>
    <property type="match status" value="1"/>
</dbReference>
<evidence type="ECO:0000259" key="9">
    <source>
        <dbReference type="PROSITE" id="PS00623"/>
    </source>
</evidence>
<dbReference type="Pfam" id="PF05199">
    <property type="entry name" value="GMC_oxred_C"/>
    <property type="match status" value="1"/>
</dbReference>
<feature type="region of interest" description="Disordered" evidence="8">
    <location>
        <begin position="495"/>
        <end position="515"/>
    </location>
</feature>
<feature type="binding site" evidence="6">
    <location>
        <position position="125"/>
    </location>
    <ligand>
        <name>FAD</name>
        <dbReference type="ChEBI" id="CHEBI:57692"/>
    </ligand>
</feature>
<comment type="caution">
    <text evidence="10">The sequence shown here is derived from an EMBL/GenBank/DDBJ whole genome shotgun (WGS) entry which is preliminary data.</text>
</comment>
<gene>
    <name evidence="10" type="ORF">BGZ97_012178</name>
</gene>
<dbReference type="Pfam" id="PF00732">
    <property type="entry name" value="GMC_oxred_N"/>
    <property type="match status" value="1"/>
</dbReference>
<evidence type="ECO:0000256" key="3">
    <source>
        <dbReference type="ARBA" id="ARBA00022630"/>
    </source>
</evidence>
<feature type="active site" description="Proton acceptor" evidence="5">
    <location>
        <position position="576"/>
    </location>
</feature>
<organism evidence="10 11">
    <name type="scientific">Linnemannia gamsii</name>
    <dbReference type="NCBI Taxonomy" id="64522"/>
    <lineage>
        <taxon>Eukaryota</taxon>
        <taxon>Fungi</taxon>
        <taxon>Fungi incertae sedis</taxon>
        <taxon>Mucoromycota</taxon>
        <taxon>Mortierellomycotina</taxon>
        <taxon>Mortierellomycetes</taxon>
        <taxon>Mortierellales</taxon>
        <taxon>Mortierellaceae</taxon>
        <taxon>Linnemannia</taxon>
    </lineage>
</organism>
<proteinExistence type="inferred from homology"/>
<dbReference type="InterPro" id="IPR000172">
    <property type="entry name" value="GMC_OxRdtase_N"/>
</dbReference>
<dbReference type="PIRSF" id="PIRSF000137">
    <property type="entry name" value="Alcohol_oxidase"/>
    <property type="match status" value="1"/>
</dbReference>
<dbReference type="PANTHER" id="PTHR11552">
    <property type="entry name" value="GLUCOSE-METHANOL-CHOLINE GMC OXIDOREDUCTASE"/>
    <property type="match status" value="1"/>
</dbReference>
<dbReference type="Gene3D" id="3.50.50.60">
    <property type="entry name" value="FAD/NAD(P)-binding domain"/>
    <property type="match status" value="2"/>
</dbReference>
<evidence type="ECO:0000256" key="7">
    <source>
        <dbReference type="RuleBase" id="RU003968"/>
    </source>
</evidence>
<comment type="cofactor">
    <cofactor evidence="1 6">
        <name>FAD</name>
        <dbReference type="ChEBI" id="CHEBI:57692"/>
    </cofactor>
</comment>
<reference evidence="10" key="1">
    <citation type="journal article" date="2020" name="Fungal Divers.">
        <title>Resolving the Mortierellaceae phylogeny through synthesis of multi-gene phylogenetics and phylogenomics.</title>
        <authorList>
            <person name="Vandepol N."/>
            <person name="Liber J."/>
            <person name="Desiro A."/>
            <person name="Na H."/>
            <person name="Kennedy M."/>
            <person name="Barry K."/>
            <person name="Grigoriev I.V."/>
            <person name="Miller A.N."/>
            <person name="O'Donnell K."/>
            <person name="Stajich J.E."/>
            <person name="Bonito G."/>
        </authorList>
    </citation>
    <scope>NUCLEOTIDE SEQUENCE</scope>
    <source>
        <strain evidence="10">NVP60</strain>
    </source>
</reference>
<accession>A0A9P6R6P9</accession>
<evidence type="ECO:0000313" key="10">
    <source>
        <dbReference type="EMBL" id="KAG0310989.1"/>
    </source>
</evidence>
<name>A0A9P6R6P9_9FUNG</name>
<dbReference type="InterPro" id="IPR007867">
    <property type="entry name" value="GMC_OxRtase_C"/>
</dbReference>
<protein>
    <recommendedName>
        <fullName evidence="9">Glucose-methanol-choline oxidoreductase N-terminal domain-containing protein</fullName>
    </recommendedName>
</protein>
<comment type="similarity">
    <text evidence="2 7">Belongs to the GMC oxidoreductase family.</text>
</comment>
<evidence type="ECO:0000256" key="4">
    <source>
        <dbReference type="ARBA" id="ARBA00022827"/>
    </source>
</evidence>
<dbReference type="PROSITE" id="PS00623">
    <property type="entry name" value="GMC_OXRED_1"/>
    <property type="match status" value="1"/>
</dbReference>
<keyword evidence="3 7" id="KW-0285">Flavoprotein</keyword>
<dbReference type="SUPFAM" id="SSF54373">
    <property type="entry name" value="FAD-linked reductases, C-terminal domain"/>
    <property type="match status" value="1"/>
</dbReference>
<dbReference type="SUPFAM" id="SSF51905">
    <property type="entry name" value="FAD/NAD(P)-binding domain"/>
    <property type="match status" value="1"/>
</dbReference>
<dbReference type="InterPro" id="IPR036188">
    <property type="entry name" value="FAD/NAD-bd_sf"/>
</dbReference>
<evidence type="ECO:0000256" key="5">
    <source>
        <dbReference type="PIRSR" id="PIRSR000137-1"/>
    </source>
</evidence>
<dbReference type="GO" id="GO:0050660">
    <property type="term" value="F:flavin adenine dinucleotide binding"/>
    <property type="evidence" value="ECO:0007669"/>
    <property type="project" value="InterPro"/>
</dbReference>
<dbReference type="EMBL" id="JAAAIN010000772">
    <property type="protein sequence ID" value="KAG0310989.1"/>
    <property type="molecule type" value="Genomic_DNA"/>
</dbReference>
<dbReference type="OrthoDB" id="269227at2759"/>
<feature type="active site" description="Proton donor" evidence="5">
    <location>
        <position position="532"/>
    </location>
</feature>
<feature type="region of interest" description="Disordered" evidence="8">
    <location>
        <begin position="436"/>
        <end position="459"/>
    </location>
</feature>
<evidence type="ECO:0000256" key="6">
    <source>
        <dbReference type="PIRSR" id="PIRSR000137-2"/>
    </source>
</evidence>
<keyword evidence="11" id="KW-1185">Reference proteome</keyword>
<dbReference type="Proteomes" id="UP000823405">
    <property type="component" value="Unassembled WGS sequence"/>
</dbReference>
<dbReference type="InterPro" id="IPR012132">
    <property type="entry name" value="GMC_OxRdtase"/>
</dbReference>
<dbReference type="AlphaFoldDB" id="A0A9P6R6P9"/>
<dbReference type="GO" id="GO:0016614">
    <property type="term" value="F:oxidoreductase activity, acting on CH-OH group of donors"/>
    <property type="evidence" value="ECO:0007669"/>
    <property type="project" value="InterPro"/>
</dbReference>
<evidence type="ECO:0000256" key="2">
    <source>
        <dbReference type="ARBA" id="ARBA00010790"/>
    </source>
</evidence>
<evidence type="ECO:0000256" key="8">
    <source>
        <dbReference type="SAM" id="MobiDB-lite"/>
    </source>
</evidence>
<evidence type="ECO:0000313" key="11">
    <source>
        <dbReference type="Proteomes" id="UP000823405"/>
    </source>
</evidence>
<feature type="domain" description="Glucose-methanol-choline oxidoreductase N-terminal" evidence="9">
    <location>
        <begin position="119"/>
        <end position="142"/>
    </location>
</feature>
<evidence type="ECO:0000256" key="1">
    <source>
        <dbReference type="ARBA" id="ARBA00001974"/>
    </source>
</evidence>
<dbReference type="Gene3D" id="3.30.410.40">
    <property type="match status" value="2"/>
</dbReference>
<sequence>MFAPRPGLIRSSLAALNNVAYLTNLPEEGKGTWNHAKDSQEYYDYIILGGGSAGCVLAARLAEDPKVKVLVLEAGYTDDIPTSKMPAVYLLTVDSPTDWQFVTTPQAHAGNRVMKQPRGKALGGTSAMNAMIYHRGPASDFDEWAALGNPGWSYRDVLPYFRKSEGFNDPDLPSSHPRGPRTIRVRKPVYETHDPKYHNTDGPWQVSYHHLFGSSEGFIRANVAEGIPLNKDFNGDSTLGVNRFQTFIQRDAVRSSLARAFLKPKGVVPGGGARGIIRVVYGANIQRVLIQTRKGAKMAYGAEFLDDKNPDHLGIGVVFRARDRCHTIQQDLAYSRVFASLFNYGVRGVGGFTSQIGESANFVRLEDFAPEFVAREKANGTYQERASGPGSPHVEVIFAPFYVRKHGTVMAPDAKMYYTLIALLLNPCSSGTITIQPKKNGKRNGSTATTGGGSNNTIPEMETVVDPNYFSQSFDARVMAESVKFMRKLGRRMSEDPDMGGHEVFPGEKQVPSDDDKALEKYVRETAETYYHPTSTCRMGPASDPLSVVDSRLNVYGIDRLRVIDASVMPKIPAGHTCSPSVMIAEKAADMIKQDWTEFSSTVASRL</sequence>
<keyword evidence="4 6" id="KW-0274">FAD</keyword>
<feature type="binding site" evidence="6">
    <location>
        <position position="530"/>
    </location>
    <ligand>
        <name>substrate</name>
    </ligand>
</feature>